<dbReference type="Proteomes" id="UP000033457">
    <property type="component" value="Chromosome"/>
</dbReference>
<evidence type="ECO:0000256" key="6">
    <source>
        <dbReference type="PIRSR" id="PIRSR038994-1"/>
    </source>
</evidence>
<feature type="binding site" evidence="7">
    <location>
        <begin position="303"/>
        <end position="305"/>
    </location>
    <ligand>
        <name>substrate</name>
    </ligand>
</feature>
<proteinExistence type="inferred from homology"/>
<evidence type="ECO:0000256" key="1">
    <source>
        <dbReference type="ARBA" id="ARBA00010716"/>
    </source>
</evidence>
<organism evidence="10 12">
    <name type="scientific">Corynebacterium kutscheri</name>
    <dbReference type="NCBI Taxonomy" id="35755"/>
    <lineage>
        <taxon>Bacteria</taxon>
        <taxon>Bacillati</taxon>
        <taxon>Actinomycetota</taxon>
        <taxon>Actinomycetes</taxon>
        <taxon>Mycobacteriales</taxon>
        <taxon>Corynebacteriaceae</taxon>
        <taxon>Corynebacterium</taxon>
    </lineage>
</organism>
<accession>A0A0F6R1N4</accession>
<evidence type="ECO:0000256" key="7">
    <source>
        <dbReference type="PIRSR" id="PIRSR038994-2"/>
    </source>
</evidence>
<dbReference type="PIRSF" id="PIRSF038994">
    <property type="entry name" value="NagA"/>
    <property type="match status" value="1"/>
</dbReference>
<feature type="active site" description="Proton donor/acceptor" evidence="6">
    <location>
        <position position="270"/>
    </location>
</feature>
<dbReference type="Gene3D" id="3.20.20.140">
    <property type="entry name" value="Metal-dependent hydrolases"/>
    <property type="match status" value="1"/>
</dbReference>
<evidence type="ECO:0000313" key="12">
    <source>
        <dbReference type="Proteomes" id="UP000033457"/>
    </source>
</evidence>
<keyword evidence="2 8" id="KW-0479">Metal-binding</keyword>
<sequence length="372" mass="38863">MSEVFRGRVVTADTTIDHAEFRIEDGIITEITPLADSPKNGSTFIPGFIDIHNHGGMGGAFPTGNAAECIAAAQFHRDHGTTTLLASLVSASEAEITKQLATLVPLVSQGHIFGIHLEGPFVNACRCGAQDPSRIVPGDPDMFSRLLACGGGAIKSMTFAPETPYAQELVSLCATNNVIVSLGHTDASYEETMQLIDCAVDAGATVTATHLFNAMPPIHHRKPGAAGAFIAAAGANKAFVELVADGVHLHDGTVDMIARNTNHAAVAVTDAMEAAGMPDGNYLLGSLKVEVKDKIARIENGAIAGGTSTLYDQFRRAASRLGMNEAVRLTSTNAARVLGIPAGDIAVGKLGHIVELDSHNQLVRTICPPSTN</sequence>
<dbReference type="STRING" id="35755.UL82_09150"/>
<dbReference type="InterPro" id="IPR003764">
    <property type="entry name" value="GlcNAc_6-P_deAcase"/>
</dbReference>
<keyword evidence="12" id="KW-1185">Reference proteome</keyword>
<comment type="similarity">
    <text evidence="1 5">Belongs to the metallo-dependent hydrolases superfamily. NagA family.</text>
</comment>
<feature type="binding site" evidence="8">
    <location>
        <position position="184"/>
    </location>
    <ligand>
        <name>Zn(2+)</name>
        <dbReference type="ChEBI" id="CHEBI:29105"/>
    </ligand>
</feature>
<gene>
    <name evidence="11" type="primary">nagA_2</name>
    <name evidence="11" type="ORF">NCTC949_01029</name>
    <name evidence="10" type="ORF">UL82_09150</name>
</gene>
<dbReference type="EMBL" id="CP011312">
    <property type="protein sequence ID" value="AKE41970.1"/>
    <property type="molecule type" value="Genomic_DNA"/>
</dbReference>
<feature type="binding site" evidence="7">
    <location>
        <position position="129"/>
    </location>
    <ligand>
        <name>substrate</name>
    </ligand>
</feature>
<evidence type="ECO:0000313" key="11">
    <source>
        <dbReference type="EMBL" id="VEH06252.1"/>
    </source>
</evidence>
<evidence type="ECO:0000313" key="13">
    <source>
        <dbReference type="Proteomes" id="UP000271380"/>
    </source>
</evidence>
<dbReference type="KEGG" id="cku:UL82_09150"/>
<keyword evidence="4 5" id="KW-0119">Carbohydrate metabolism</keyword>
<evidence type="ECO:0000313" key="10">
    <source>
        <dbReference type="EMBL" id="AKE41970.1"/>
    </source>
</evidence>
<evidence type="ECO:0000256" key="8">
    <source>
        <dbReference type="PIRSR" id="PIRSR038994-3"/>
    </source>
</evidence>
<dbReference type="InterPro" id="IPR011059">
    <property type="entry name" value="Metal-dep_hydrolase_composite"/>
</dbReference>
<feature type="binding site" evidence="7">
    <location>
        <position position="248"/>
    </location>
    <ligand>
        <name>substrate</name>
    </ligand>
</feature>
<dbReference type="InterPro" id="IPR006680">
    <property type="entry name" value="Amidohydro-rel"/>
</dbReference>
<dbReference type="PANTHER" id="PTHR11113">
    <property type="entry name" value="N-ACETYLGLUCOSAMINE-6-PHOSPHATE DEACETYLASE"/>
    <property type="match status" value="1"/>
</dbReference>
<dbReference type="EC" id="3.5.1.25" evidence="10"/>
<name>A0A0F6R1N4_9CORY</name>
<evidence type="ECO:0000256" key="2">
    <source>
        <dbReference type="ARBA" id="ARBA00022723"/>
    </source>
</evidence>
<dbReference type="GO" id="GO:0006046">
    <property type="term" value="P:N-acetylglucosamine catabolic process"/>
    <property type="evidence" value="ECO:0007669"/>
    <property type="project" value="TreeGrafter"/>
</dbReference>
<feature type="binding site" evidence="7">
    <location>
        <begin position="213"/>
        <end position="214"/>
    </location>
    <ligand>
        <name>substrate</name>
    </ligand>
</feature>
<dbReference type="RefSeq" id="WP_046440512.1">
    <property type="nucleotide sequence ID" value="NZ_CP011312.1"/>
</dbReference>
<dbReference type="Proteomes" id="UP000271380">
    <property type="component" value="Chromosome"/>
</dbReference>
<dbReference type="SUPFAM" id="SSF51556">
    <property type="entry name" value="Metallo-dependent hydrolases"/>
    <property type="match status" value="1"/>
</dbReference>
<dbReference type="Gene3D" id="2.30.40.10">
    <property type="entry name" value="Urease, subunit C, domain 1"/>
    <property type="match status" value="1"/>
</dbReference>
<dbReference type="GO" id="GO:0046872">
    <property type="term" value="F:metal ion binding"/>
    <property type="evidence" value="ECO:0007669"/>
    <property type="project" value="UniProtKB-KW"/>
</dbReference>
<dbReference type="Pfam" id="PF01979">
    <property type="entry name" value="Amidohydro_1"/>
    <property type="match status" value="1"/>
</dbReference>
<keyword evidence="3 5" id="KW-0378">Hydrolase</keyword>
<protein>
    <submittedName>
        <fullName evidence="10">N-acetylglucosamine-6-phosphate deacetylase</fullName>
        <ecNumber evidence="10">3.5.1.25</ecNumber>
    </submittedName>
</protein>
<feature type="binding site" evidence="8">
    <location>
        <position position="210"/>
    </location>
    <ligand>
        <name>Zn(2+)</name>
        <dbReference type="ChEBI" id="CHEBI:29105"/>
    </ligand>
</feature>
<evidence type="ECO:0000256" key="3">
    <source>
        <dbReference type="ARBA" id="ARBA00022801"/>
    </source>
</evidence>
<evidence type="ECO:0000256" key="4">
    <source>
        <dbReference type="ARBA" id="ARBA00023277"/>
    </source>
</evidence>
<dbReference type="EMBL" id="LR134377">
    <property type="protein sequence ID" value="VEH06252.1"/>
    <property type="molecule type" value="Genomic_DNA"/>
</dbReference>
<dbReference type="PANTHER" id="PTHR11113:SF14">
    <property type="entry name" value="N-ACETYLGLUCOSAMINE-6-PHOSPHATE DEACETYLASE"/>
    <property type="match status" value="1"/>
</dbReference>
<feature type="domain" description="Amidohydrolase-related" evidence="9">
    <location>
        <begin position="45"/>
        <end position="358"/>
    </location>
</feature>
<reference evidence="11 13" key="2">
    <citation type="submission" date="2018-12" db="EMBL/GenBank/DDBJ databases">
        <authorList>
            <consortium name="Pathogen Informatics"/>
        </authorList>
    </citation>
    <scope>NUCLEOTIDE SEQUENCE [LARGE SCALE GENOMIC DNA]</scope>
    <source>
        <strain evidence="11 13">NCTC949</strain>
    </source>
</reference>
<dbReference type="AlphaFoldDB" id="A0A0F6R1N4"/>
<feature type="binding site" evidence="8">
    <location>
        <position position="118"/>
    </location>
    <ligand>
        <name>Zn(2+)</name>
        <dbReference type="ChEBI" id="CHEBI:29105"/>
    </ligand>
</feature>
<dbReference type="InterPro" id="IPR032466">
    <property type="entry name" value="Metal_Hydrolase"/>
</dbReference>
<dbReference type="GO" id="GO:0008448">
    <property type="term" value="F:N-acetylglucosamine-6-phosphate deacetylase activity"/>
    <property type="evidence" value="ECO:0007669"/>
    <property type="project" value="UniProtKB-EC"/>
</dbReference>
<reference evidence="10 12" key="1">
    <citation type="journal article" date="2015" name="Genome Announc.">
        <title>Complete Genome Sequence of Corynebacterium kutscheri DSM 20755, a Corynebacterial Type Strain with Remarkably Low G+C Content of Chromosomal DNA.</title>
        <authorList>
            <person name="Ruckert C."/>
            <person name="Albersmeier A."/>
            <person name="Winkler A."/>
            <person name="Tauch A."/>
        </authorList>
    </citation>
    <scope>NUCLEOTIDE SEQUENCE [LARGE SCALE GENOMIC DNA]</scope>
    <source>
        <strain evidence="10 12">DSM 20755</strain>
    </source>
</reference>
<comment type="cofactor">
    <cofactor evidence="8">
        <name>a divalent metal cation</name>
        <dbReference type="ChEBI" id="CHEBI:60240"/>
    </cofactor>
    <text evidence="8">Binds 1 divalent metal cation per subunit.</text>
</comment>
<evidence type="ECO:0000256" key="5">
    <source>
        <dbReference type="PIRNR" id="PIRNR038994"/>
    </source>
</evidence>
<dbReference type="HOGENOM" id="CLU_032482_1_2_11"/>
<feature type="binding site" evidence="7">
    <location>
        <position position="221"/>
    </location>
    <ligand>
        <name>substrate</name>
    </ligand>
</feature>
<dbReference type="NCBIfam" id="TIGR00221">
    <property type="entry name" value="nagA"/>
    <property type="match status" value="1"/>
</dbReference>
<evidence type="ECO:0000259" key="9">
    <source>
        <dbReference type="Pfam" id="PF01979"/>
    </source>
</evidence>